<evidence type="ECO:0000256" key="1">
    <source>
        <dbReference type="ARBA" id="ARBA00004651"/>
    </source>
</evidence>
<keyword evidence="4 8" id="KW-0812">Transmembrane</keyword>
<dbReference type="InterPro" id="IPR010065">
    <property type="entry name" value="AA_ABC_transptr_permease_3TM"/>
</dbReference>
<dbReference type="OrthoDB" id="9787841at2"/>
<evidence type="ECO:0000313" key="9">
    <source>
        <dbReference type="EMBL" id="OPX44119.1"/>
    </source>
</evidence>
<evidence type="ECO:0000256" key="6">
    <source>
        <dbReference type="ARBA" id="ARBA00022989"/>
    </source>
</evidence>
<dbReference type="GO" id="GO:0006865">
    <property type="term" value="P:amino acid transport"/>
    <property type="evidence" value="ECO:0007669"/>
    <property type="project" value="UniProtKB-KW"/>
</dbReference>
<evidence type="ECO:0000256" key="8">
    <source>
        <dbReference type="SAM" id="Phobius"/>
    </source>
</evidence>
<feature type="transmembrane region" description="Helical" evidence="8">
    <location>
        <begin position="166"/>
        <end position="187"/>
    </location>
</feature>
<dbReference type="PANTHER" id="PTHR30614">
    <property type="entry name" value="MEMBRANE COMPONENT OF AMINO ACID ABC TRANSPORTER"/>
    <property type="match status" value="1"/>
</dbReference>
<dbReference type="RefSeq" id="WP_080064352.1">
    <property type="nucleotide sequence ID" value="NZ_MZGX01000011.1"/>
</dbReference>
<dbReference type="AlphaFoldDB" id="A0A1V4SJN9"/>
<dbReference type="GO" id="GO:0043190">
    <property type="term" value="C:ATP-binding cassette (ABC) transporter complex"/>
    <property type="evidence" value="ECO:0007669"/>
    <property type="project" value="InterPro"/>
</dbReference>
<keyword evidence="2" id="KW-0813">Transport</keyword>
<comment type="subcellular location">
    <subcellularLocation>
        <location evidence="1">Cell membrane</location>
        <topology evidence="1">Multi-pass membrane protein</topology>
    </subcellularLocation>
</comment>
<dbReference type="PANTHER" id="PTHR30614:SF0">
    <property type="entry name" value="L-CYSTINE TRANSPORT SYSTEM PERMEASE PROTEIN TCYL"/>
    <property type="match status" value="1"/>
</dbReference>
<keyword evidence="7 8" id="KW-0472">Membrane</keyword>
<evidence type="ECO:0000313" key="10">
    <source>
        <dbReference type="Proteomes" id="UP000191554"/>
    </source>
</evidence>
<dbReference type="SUPFAM" id="SSF161098">
    <property type="entry name" value="MetI-like"/>
    <property type="match status" value="1"/>
</dbReference>
<dbReference type="NCBIfam" id="TIGR01726">
    <property type="entry name" value="HEQRo_perm_3TM"/>
    <property type="match status" value="1"/>
</dbReference>
<evidence type="ECO:0000256" key="3">
    <source>
        <dbReference type="ARBA" id="ARBA00022475"/>
    </source>
</evidence>
<comment type="caution">
    <text evidence="9">The sequence shown here is derived from an EMBL/GenBank/DDBJ whole genome shotgun (WGS) entry which is preliminary data.</text>
</comment>
<evidence type="ECO:0000256" key="7">
    <source>
        <dbReference type="ARBA" id="ARBA00023136"/>
    </source>
</evidence>
<dbReference type="EMBL" id="MZGX01000011">
    <property type="protein sequence ID" value="OPX44119.1"/>
    <property type="molecule type" value="Genomic_DNA"/>
</dbReference>
<feature type="transmembrane region" description="Helical" evidence="8">
    <location>
        <begin position="48"/>
        <end position="75"/>
    </location>
</feature>
<keyword evidence="5" id="KW-0029">Amino-acid transport</keyword>
<keyword evidence="6 8" id="KW-1133">Transmembrane helix</keyword>
<dbReference type="Gene3D" id="1.10.3720.10">
    <property type="entry name" value="MetI-like"/>
    <property type="match status" value="1"/>
</dbReference>
<evidence type="ECO:0000256" key="5">
    <source>
        <dbReference type="ARBA" id="ARBA00022970"/>
    </source>
</evidence>
<keyword evidence="3" id="KW-1003">Cell membrane</keyword>
<feature type="transmembrane region" description="Helical" evidence="8">
    <location>
        <begin position="126"/>
        <end position="146"/>
    </location>
</feature>
<dbReference type="Proteomes" id="UP000191554">
    <property type="component" value="Unassembled WGS sequence"/>
</dbReference>
<evidence type="ECO:0000256" key="2">
    <source>
        <dbReference type="ARBA" id="ARBA00022448"/>
    </source>
</evidence>
<gene>
    <name evidence="9" type="primary">yecS_2</name>
    <name evidence="9" type="ORF">CLHUN_19180</name>
</gene>
<feature type="transmembrane region" description="Helical" evidence="8">
    <location>
        <begin position="20"/>
        <end position="39"/>
    </location>
</feature>
<reference evidence="9 10" key="1">
    <citation type="submission" date="2017-03" db="EMBL/GenBank/DDBJ databases">
        <title>Genome sequence of Clostridium hungatei DSM 14427.</title>
        <authorList>
            <person name="Poehlein A."/>
            <person name="Daniel R."/>
        </authorList>
    </citation>
    <scope>NUCLEOTIDE SEQUENCE [LARGE SCALE GENOMIC DNA]</scope>
    <source>
        <strain evidence="9 10">DSM 14427</strain>
    </source>
</reference>
<dbReference type="InterPro" id="IPR035906">
    <property type="entry name" value="MetI-like_sf"/>
</dbReference>
<protein>
    <submittedName>
        <fullName evidence="9">Inner membrane amino-acid ABC transporter permease protein YecS</fullName>
    </submittedName>
</protein>
<accession>A0A1V4SJN9</accession>
<organism evidence="9 10">
    <name type="scientific">Ruminiclostridium hungatei</name>
    <name type="common">Clostridium hungatei</name>
    <dbReference type="NCBI Taxonomy" id="48256"/>
    <lineage>
        <taxon>Bacteria</taxon>
        <taxon>Bacillati</taxon>
        <taxon>Bacillota</taxon>
        <taxon>Clostridia</taxon>
        <taxon>Eubacteriales</taxon>
        <taxon>Oscillospiraceae</taxon>
        <taxon>Ruminiclostridium</taxon>
    </lineage>
</organism>
<dbReference type="InterPro" id="IPR043429">
    <property type="entry name" value="ArtM/GltK/GlnP/TcyL/YhdX-like"/>
</dbReference>
<dbReference type="STRING" id="48256.CLHUN_19180"/>
<feature type="transmembrane region" description="Helical" evidence="8">
    <location>
        <begin position="81"/>
        <end position="105"/>
    </location>
</feature>
<evidence type="ECO:0000256" key="4">
    <source>
        <dbReference type="ARBA" id="ARBA00022692"/>
    </source>
</evidence>
<name>A0A1V4SJN9_RUMHU</name>
<sequence>MDRSSMSMSLLLLDGLGTTLFIALASLLICILPGSLLYWGRKSGIKPLYILCTAYVEFFEGIPIIAQLFFLYYGLPILSPALSLTAPLTAIIVLSLNGAGNIATFSKMFSQVEGSSPTFNSKVKTLVLSAVKVFGELVKYSSLLAVIGITELIRAANMSMQAKMDISFMVGAVIIYGIINLTVKILIKVLQRRFSGTKRDS</sequence>
<dbReference type="GO" id="GO:0022857">
    <property type="term" value="F:transmembrane transporter activity"/>
    <property type="evidence" value="ECO:0007669"/>
    <property type="project" value="InterPro"/>
</dbReference>
<keyword evidence="10" id="KW-1185">Reference proteome</keyword>
<proteinExistence type="predicted"/>